<accession>A0ABV6YQI4</accession>
<sequence>MKARMILALFTTALLILGVVGGATAQFVNNGIDDTDLMLWCRNTWSPTGSSIDAGYPLDVAGPGVQWSVSISNLGWQACQIGDDYAVGIQDCSPNSAITYGFPTSGYANLSSYQSMQFVFTNNSSVDWVQVEIIVNGGPPGYIAAHSPGQWLAPLQTGVETLDLTTVVNRTQSPNISFQVGANFGTGDYMATHIDVTVSPAIPKPDEVWVDATWAGSLPGESVGAGPYTFGYDAFATIQDGINGVAGSTVNVAPGLYQQDLTIYQDNLELKASGAPPTIKGVATLPWGSWPLAAPNIDVRADNVKIHGFTITSPDVADGYYSSGIVLDGLSNE</sequence>
<feature type="signal peptide" evidence="1">
    <location>
        <begin position="1"/>
        <end position="25"/>
    </location>
</feature>
<dbReference type="InterPro" id="IPR011050">
    <property type="entry name" value="Pectin_lyase_fold/virulence"/>
</dbReference>
<organism evidence="2 3">
    <name type="scientific">Eiseniibacteriota bacterium</name>
    <dbReference type="NCBI Taxonomy" id="2212470"/>
    <lineage>
        <taxon>Bacteria</taxon>
        <taxon>Candidatus Eiseniibacteriota</taxon>
    </lineage>
</organism>
<proteinExistence type="predicted"/>
<feature type="chain" id="PRO_5045258422" evidence="1">
    <location>
        <begin position="26"/>
        <end position="333"/>
    </location>
</feature>
<reference evidence="2 3" key="1">
    <citation type="submission" date="2024-09" db="EMBL/GenBank/DDBJ databases">
        <authorList>
            <person name="D'Angelo T."/>
        </authorList>
    </citation>
    <scope>NUCLEOTIDE SEQUENCE [LARGE SCALE GENOMIC DNA]</scope>
    <source>
        <strain evidence="2">SAG AM-311-F02</strain>
    </source>
</reference>
<comment type="caution">
    <text evidence="2">The sequence shown here is derived from an EMBL/GenBank/DDBJ whole genome shotgun (WGS) entry which is preliminary data.</text>
</comment>
<name>A0ABV6YQI4_UNCEI</name>
<dbReference type="Proteomes" id="UP001594288">
    <property type="component" value="Unassembled WGS sequence"/>
</dbReference>
<keyword evidence="3" id="KW-1185">Reference proteome</keyword>
<evidence type="ECO:0000256" key="1">
    <source>
        <dbReference type="SAM" id="SignalP"/>
    </source>
</evidence>
<evidence type="ECO:0000313" key="3">
    <source>
        <dbReference type="Proteomes" id="UP001594288"/>
    </source>
</evidence>
<feature type="non-terminal residue" evidence="2">
    <location>
        <position position="333"/>
    </location>
</feature>
<dbReference type="InterPro" id="IPR012334">
    <property type="entry name" value="Pectin_lyas_fold"/>
</dbReference>
<protein>
    <submittedName>
        <fullName evidence="2">Uncharacterized protein</fullName>
    </submittedName>
</protein>
<evidence type="ECO:0000313" key="2">
    <source>
        <dbReference type="EMBL" id="MFC1800335.1"/>
    </source>
</evidence>
<dbReference type="SUPFAM" id="SSF51126">
    <property type="entry name" value="Pectin lyase-like"/>
    <property type="match status" value="1"/>
</dbReference>
<dbReference type="Gene3D" id="2.160.20.10">
    <property type="entry name" value="Single-stranded right-handed beta-helix, Pectin lyase-like"/>
    <property type="match status" value="1"/>
</dbReference>
<keyword evidence="1" id="KW-0732">Signal</keyword>
<dbReference type="EMBL" id="JBHPEI010000122">
    <property type="protein sequence ID" value="MFC1800335.1"/>
    <property type="molecule type" value="Genomic_DNA"/>
</dbReference>
<gene>
    <name evidence="2" type="ORF">ACFL2Z_05480</name>
</gene>